<dbReference type="Gene3D" id="1.20.120.510">
    <property type="entry name" value="mg296 homolog like"/>
    <property type="match status" value="1"/>
</dbReference>
<sequence length="129" mass="14939">MKPQLLALKQFVQTEFEKVDFETFRQNFNRCLEREQSTLLIYEDDDYDDQSFFLKPMLSDAFFISSEVVKQLDLLAVLVDNPKGDVKSCCQSFYEALTLFISALAITKGVDVGRYHQQLGKRFGVLTVY</sequence>
<dbReference type="RefSeq" id="WP_010874779.1">
    <property type="nucleotide sequence ID" value="NZ_CP010546.1"/>
</dbReference>
<reference evidence="2 3" key="1">
    <citation type="journal article" date="2010" name="Appl. Environ. Microbiol.">
        <title>Targeted chromosomal knockouts in Mycoplasma pneumoniae.</title>
        <authorList>
            <person name="Krishnakumar R."/>
            <person name="Assad-Garcia N."/>
            <person name="Benders G.A."/>
            <person name="Phan Q."/>
            <person name="Montague M.G."/>
            <person name="Glass J.I."/>
        </authorList>
    </citation>
    <scope>NUCLEOTIDE SEQUENCE [LARGE SCALE GENOMIC DNA]</scope>
    <source>
        <strain evidence="3">ATCC 15531 / DSM 22911 / NBRC 14401 / NCTC 10119 / FH</strain>
    </source>
</reference>
<dbReference type="KEGG" id="mpj:MPNE_0496"/>
<dbReference type="SUPFAM" id="SSF158715">
    <property type="entry name" value="MG296-like"/>
    <property type="match status" value="1"/>
</dbReference>
<organism evidence="2 3">
    <name type="scientific">Mycoplasmoides pneumoniae (strain ATCC 15531 / DSM 23978 / CIP 103766 / NBRC 14401 / NCTC 10119 / FH)</name>
    <name type="common">Mycoplasma pneumoniae</name>
    <dbReference type="NCBI Taxonomy" id="722438"/>
    <lineage>
        <taxon>Bacteria</taxon>
        <taxon>Bacillati</taxon>
        <taxon>Mycoplasmatota</taxon>
        <taxon>Mycoplasmoidales</taxon>
        <taxon>Mycoplasmoidaceae</taxon>
        <taxon>Mycoplasmoides</taxon>
    </lineage>
</organism>
<dbReference type="PATRIC" id="fig|722438.3.peg.478"/>
<dbReference type="InterPro" id="IPR036340">
    <property type="entry name" value="MG296-like_sf"/>
</dbReference>
<dbReference type="AlphaFoldDB" id="A0A0H3DP74"/>
<evidence type="ECO:0000313" key="3">
    <source>
        <dbReference type="Proteomes" id="UP000007756"/>
    </source>
</evidence>
<accession>A0A0H3DP74</accession>
<dbReference type="eggNOG" id="ENOG5031Z9K">
    <property type="taxonomic scope" value="Bacteria"/>
</dbReference>
<dbReference type="PaxDb" id="722438-MPNE_0496"/>
<dbReference type="InterPro" id="IPR027371">
    <property type="entry name" value="Mg296-like_C"/>
</dbReference>
<name>A0A0H3DP74_MYCPB</name>
<proteinExistence type="predicted"/>
<gene>
    <name evidence="2" type="ordered locus">MPNE_0496</name>
</gene>
<dbReference type="HOGENOM" id="CLU_1946424_0_0_14"/>
<evidence type="ECO:0000313" key="2">
    <source>
        <dbReference type="EMBL" id="ADK87013.1"/>
    </source>
</evidence>
<dbReference type="GeneID" id="66608910"/>
<feature type="domain" description="Mg296 protein" evidence="1">
    <location>
        <begin position="2"/>
        <end position="122"/>
    </location>
</feature>
<dbReference type="EMBL" id="CP002077">
    <property type="protein sequence ID" value="ADK87013.1"/>
    <property type="molecule type" value="Genomic_DNA"/>
</dbReference>
<dbReference type="Pfam" id="PF09644">
    <property type="entry name" value="Mg296"/>
    <property type="match status" value="1"/>
</dbReference>
<protein>
    <recommendedName>
        <fullName evidence="1">Mg296 protein domain-containing protein</fullName>
    </recommendedName>
</protein>
<evidence type="ECO:0000259" key="1">
    <source>
        <dbReference type="Pfam" id="PF09644"/>
    </source>
</evidence>
<dbReference type="SMR" id="A0A0H3DP74"/>
<dbReference type="Proteomes" id="UP000007756">
    <property type="component" value="Chromosome"/>
</dbReference>
<dbReference type="STRING" id="722438.F539_02385"/>
<dbReference type="InterPro" id="IPR019097">
    <property type="entry name" value="Mg296_protein"/>
</dbReference>
<dbReference type="Gene3D" id="1.20.890.20">
    <property type="entry name" value="mpn423 like domain"/>
    <property type="match status" value="1"/>
</dbReference>